<dbReference type="PANTHER" id="PTHR23329:SF16">
    <property type="entry name" value="G-PATCH DOMAIN-CONTAINING PROTEIN"/>
    <property type="match status" value="1"/>
</dbReference>
<dbReference type="GO" id="GO:0071008">
    <property type="term" value="C:U2-type post-mRNA release spliceosomal complex"/>
    <property type="evidence" value="ECO:0007669"/>
    <property type="project" value="TreeGrafter"/>
</dbReference>
<dbReference type="STRING" id="4537.A0A0E0KSS4"/>
<feature type="domain" description="GCF C-terminal" evidence="1">
    <location>
        <begin position="3"/>
        <end position="63"/>
    </location>
</feature>
<dbReference type="InterPro" id="IPR022783">
    <property type="entry name" value="GCFC_dom"/>
</dbReference>
<dbReference type="PANTHER" id="PTHR23329">
    <property type="entry name" value="TUFTELIN-INTERACTING PROTEIN 11-RELATED"/>
    <property type="match status" value="1"/>
</dbReference>
<reference evidence="2" key="2">
    <citation type="submission" date="2018-05" db="EMBL/GenBank/DDBJ databases">
        <title>OpunRS2 (Oryza punctata Reference Sequence Version 2).</title>
        <authorList>
            <person name="Zhang J."/>
            <person name="Kudrna D."/>
            <person name="Lee S."/>
            <person name="Talag J."/>
            <person name="Welchert J."/>
            <person name="Wing R.A."/>
        </authorList>
    </citation>
    <scope>NUCLEOTIDE SEQUENCE [LARGE SCALE GENOMIC DNA]</scope>
</reference>
<evidence type="ECO:0000313" key="2">
    <source>
        <dbReference type="EnsemblPlants" id="OPUNC04G16280.1"/>
    </source>
</evidence>
<dbReference type="InterPro" id="IPR045211">
    <property type="entry name" value="TFP11/STIP/Ntr1"/>
</dbReference>
<protein>
    <recommendedName>
        <fullName evidence="1">GCF C-terminal domain-containing protein</fullName>
    </recommendedName>
</protein>
<sequence length="71" mass="7886">MSAYAMLIDNVVPPSVRESPNPEPMLRFLETWKDTLPPSALASILENMVMPELVAAADSWSPTWWTEPASV</sequence>
<name>A0A0E0KSS4_ORYPU</name>
<dbReference type="GO" id="GO:0000390">
    <property type="term" value="P:spliceosomal complex disassembly"/>
    <property type="evidence" value="ECO:0007669"/>
    <property type="project" value="InterPro"/>
</dbReference>
<dbReference type="Pfam" id="PF07842">
    <property type="entry name" value="GCFC"/>
    <property type="match status" value="1"/>
</dbReference>
<dbReference type="AlphaFoldDB" id="A0A0E0KSS4"/>
<proteinExistence type="predicted"/>
<dbReference type="EnsemblPlants" id="OPUNC04G16280.1">
    <property type="protein sequence ID" value="OPUNC04G16280.1"/>
    <property type="gene ID" value="OPUNC04G16280"/>
</dbReference>
<evidence type="ECO:0000259" key="1">
    <source>
        <dbReference type="Pfam" id="PF07842"/>
    </source>
</evidence>
<reference evidence="2" key="1">
    <citation type="submission" date="2015-04" db="UniProtKB">
        <authorList>
            <consortium name="EnsemblPlants"/>
        </authorList>
    </citation>
    <scope>IDENTIFICATION</scope>
</reference>
<keyword evidence="3" id="KW-1185">Reference proteome</keyword>
<dbReference type="Gramene" id="OPUNC04G16280.1">
    <property type="protein sequence ID" value="OPUNC04G16280.1"/>
    <property type="gene ID" value="OPUNC04G16280"/>
</dbReference>
<evidence type="ECO:0000313" key="3">
    <source>
        <dbReference type="Proteomes" id="UP000026962"/>
    </source>
</evidence>
<accession>A0A0E0KSS4</accession>
<organism evidence="2">
    <name type="scientific">Oryza punctata</name>
    <name type="common">Red rice</name>
    <dbReference type="NCBI Taxonomy" id="4537"/>
    <lineage>
        <taxon>Eukaryota</taxon>
        <taxon>Viridiplantae</taxon>
        <taxon>Streptophyta</taxon>
        <taxon>Embryophyta</taxon>
        <taxon>Tracheophyta</taxon>
        <taxon>Spermatophyta</taxon>
        <taxon>Magnoliopsida</taxon>
        <taxon>Liliopsida</taxon>
        <taxon>Poales</taxon>
        <taxon>Poaceae</taxon>
        <taxon>BOP clade</taxon>
        <taxon>Oryzoideae</taxon>
        <taxon>Oryzeae</taxon>
        <taxon>Oryzinae</taxon>
        <taxon>Oryza</taxon>
    </lineage>
</organism>
<dbReference type="Proteomes" id="UP000026962">
    <property type="component" value="Chromosome 4"/>
</dbReference>
<dbReference type="HOGENOM" id="CLU_2744382_0_0_1"/>